<protein>
    <submittedName>
        <fullName evidence="1">Uncharacterized protein</fullName>
    </submittedName>
</protein>
<gene>
    <name evidence="1" type="ORF">PACLA_8A019094</name>
</gene>
<name>A0A7D9IJC6_PARCT</name>
<evidence type="ECO:0000313" key="2">
    <source>
        <dbReference type="Proteomes" id="UP001152795"/>
    </source>
</evidence>
<dbReference type="Proteomes" id="UP001152795">
    <property type="component" value="Unassembled WGS sequence"/>
</dbReference>
<keyword evidence="2" id="KW-1185">Reference proteome</keyword>
<evidence type="ECO:0000313" key="1">
    <source>
        <dbReference type="EMBL" id="CAB4008283.1"/>
    </source>
</evidence>
<proteinExistence type="predicted"/>
<accession>A0A7D9IJC6</accession>
<sequence>MSDIHPHHSIFKWKLCIEEPSLAYAAKNDARPALFAVGITYPLLKLWQEYMVNQKEKENLATAENENPCPSQYCLDYVNLFELSIPGDVFGITKDRIIRNEVNKFLEKFAGMELQRENENICDDLEKWKKSYKNLQEEKEKLYLGMVSALKEKDEEIKNLHDENKELLAYIDRLEEKHNFVNQGKDIAHVAKKSRTLKTFLSRAKIALWVME</sequence>
<dbReference type="OrthoDB" id="10574770at2759"/>
<comment type="caution">
    <text evidence="1">The sequence shown here is derived from an EMBL/GenBank/DDBJ whole genome shotgun (WGS) entry which is preliminary data.</text>
</comment>
<organism evidence="1 2">
    <name type="scientific">Paramuricea clavata</name>
    <name type="common">Red gorgonian</name>
    <name type="synonym">Violescent sea-whip</name>
    <dbReference type="NCBI Taxonomy" id="317549"/>
    <lineage>
        <taxon>Eukaryota</taxon>
        <taxon>Metazoa</taxon>
        <taxon>Cnidaria</taxon>
        <taxon>Anthozoa</taxon>
        <taxon>Octocorallia</taxon>
        <taxon>Malacalcyonacea</taxon>
        <taxon>Plexauridae</taxon>
        <taxon>Paramuricea</taxon>
    </lineage>
</organism>
<dbReference type="AlphaFoldDB" id="A0A7D9IJC6"/>
<reference evidence="1" key="1">
    <citation type="submission" date="2020-04" db="EMBL/GenBank/DDBJ databases">
        <authorList>
            <person name="Alioto T."/>
            <person name="Alioto T."/>
            <person name="Gomez Garrido J."/>
        </authorList>
    </citation>
    <scope>NUCLEOTIDE SEQUENCE</scope>
    <source>
        <strain evidence="1">A484AB</strain>
    </source>
</reference>
<dbReference type="EMBL" id="CACRXK020006076">
    <property type="protein sequence ID" value="CAB4008283.1"/>
    <property type="molecule type" value="Genomic_DNA"/>
</dbReference>